<dbReference type="GO" id="GO:0043226">
    <property type="term" value="C:organelle"/>
    <property type="evidence" value="ECO:0007669"/>
    <property type="project" value="UniProtKB-ARBA"/>
</dbReference>
<evidence type="ECO:0000256" key="13">
    <source>
        <dbReference type="ARBA" id="ARBA00064333"/>
    </source>
</evidence>
<evidence type="ECO:0000256" key="7">
    <source>
        <dbReference type="ARBA" id="ARBA00022777"/>
    </source>
</evidence>
<reference evidence="17" key="3">
    <citation type="submission" date="2025-09" db="UniProtKB">
        <authorList>
            <consortium name="Ensembl"/>
        </authorList>
    </citation>
    <scope>IDENTIFICATION</scope>
</reference>
<dbReference type="GO" id="GO:0004683">
    <property type="term" value="F:calcium/calmodulin-dependent protein kinase activity"/>
    <property type="evidence" value="ECO:0007669"/>
    <property type="project" value="UniProtKB-EC"/>
</dbReference>
<dbReference type="SUPFAM" id="SSF54427">
    <property type="entry name" value="NTF2-like"/>
    <property type="match status" value="1"/>
</dbReference>
<dbReference type="SMART" id="SM00220">
    <property type="entry name" value="S_TKc"/>
    <property type="match status" value="1"/>
</dbReference>
<dbReference type="InterPro" id="IPR032710">
    <property type="entry name" value="NTF2-like_dom_sf"/>
</dbReference>
<dbReference type="Proteomes" id="UP001501940">
    <property type="component" value="Chromosome 14"/>
</dbReference>
<dbReference type="Pfam" id="PF08332">
    <property type="entry name" value="CaMKII_AD"/>
    <property type="match status" value="1"/>
</dbReference>
<dbReference type="InterPro" id="IPR017441">
    <property type="entry name" value="Protein_kinase_ATP_BS"/>
</dbReference>
<evidence type="ECO:0000259" key="16">
    <source>
        <dbReference type="PROSITE" id="PS50011"/>
    </source>
</evidence>
<evidence type="ECO:0000256" key="15">
    <source>
        <dbReference type="RuleBase" id="RU000304"/>
    </source>
</evidence>
<dbReference type="AlphaFoldDB" id="A0AAQ5YZW1"/>
<keyword evidence="4" id="KW-0597">Phosphoprotein</keyword>
<keyword evidence="18" id="KW-1185">Reference proteome</keyword>
<evidence type="ECO:0000256" key="12">
    <source>
        <dbReference type="ARBA" id="ARBA00056581"/>
    </source>
</evidence>
<dbReference type="FunFam" id="1.10.510.10:FF:000001">
    <property type="entry name" value="Calcium/calmodulin-dependent protein kinase type II subunit delta"/>
    <property type="match status" value="1"/>
</dbReference>
<dbReference type="Gene3D" id="1.10.510.10">
    <property type="entry name" value="Transferase(Phosphotransferase) domain 1"/>
    <property type="match status" value="1"/>
</dbReference>
<evidence type="ECO:0000256" key="2">
    <source>
        <dbReference type="ARBA" id="ARBA00012434"/>
    </source>
</evidence>
<dbReference type="Gene3D" id="3.30.200.20">
    <property type="entry name" value="Phosphorylase Kinase, domain 1"/>
    <property type="match status" value="1"/>
</dbReference>
<protein>
    <recommendedName>
        <fullName evidence="2">calcium/calmodulin-dependent protein kinase</fullName>
        <ecNumber evidence="2">2.7.11.17</ecNumber>
    </recommendedName>
</protein>
<keyword evidence="8 14" id="KW-0067">ATP-binding</keyword>
<reference evidence="17" key="2">
    <citation type="submission" date="2025-08" db="UniProtKB">
        <authorList>
            <consortium name="Ensembl"/>
        </authorList>
    </citation>
    <scope>IDENTIFICATION</scope>
</reference>
<dbReference type="Ensembl" id="ENSAOCT00000067109.1">
    <property type="protein sequence ID" value="ENSAOCP00000057556.1"/>
    <property type="gene ID" value="ENSAOCG00000019343.2"/>
</dbReference>
<comment type="subunit">
    <text evidence="13">CAMK2 is composed of four different chains: alpha, beta, gamma, and delta. The different isoforms assemble into homo- or heteromultimeric holoenzymes composed of 8 to 12 subunits.</text>
</comment>
<dbReference type="Gene3D" id="6.10.140.620">
    <property type="match status" value="1"/>
</dbReference>
<dbReference type="GO" id="GO:0005524">
    <property type="term" value="F:ATP binding"/>
    <property type="evidence" value="ECO:0007669"/>
    <property type="project" value="UniProtKB-UniRule"/>
</dbReference>
<comment type="catalytic activity">
    <reaction evidence="10">
        <text>L-threonyl-[protein] + ATP = O-phospho-L-threonyl-[protein] + ADP + H(+)</text>
        <dbReference type="Rhea" id="RHEA:46608"/>
        <dbReference type="Rhea" id="RHEA-COMP:11060"/>
        <dbReference type="Rhea" id="RHEA-COMP:11605"/>
        <dbReference type="ChEBI" id="CHEBI:15378"/>
        <dbReference type="ChEBI" id="CHEBI:30013"/>
        <dbReference type="ChEBI" id="CHEBI:30616"/>
        <dbReference type="ChEBI" id="CHEBI:61977"/>
        <dbReference type="ChEBI" id="CHEBI:456216"/>
        <dbReference type="EC" id="2.7.11.17"/>
    </reaction>
</comment>
<dbReference type="PROSITE" id="PS00108">
    <property type="entry name" value="PROTEIN_KINASE_ST"/>
    <property type="match status" value="1"/>
</dbReference>
<dbReference type="EC" id="2.7.11.17" evidence="2"/>
<dbReference type="PROSITE" id="PS50011">
    <property type="entry name" value="PROTEIN_KINASE_DOM"/>
    <property type="match status" value="1"/>
</dbReference>
<sequence length="487" mass="55408">MATVICTRFTEEYQLYEELGKGAFSVVRRCVKVLSGQEYAAKIINTKKLSARDHQKLDREARICRLLKHPNIVRLHDSISEEAHHYLIFDLVTGGELFEDIVAREYYSEADASHCIQQILEAVLHCHQMGVVHRDLKPENLLLASKSKGAAVKLADFGLAIEVEGDQQAWFGKIGPLGLWSDSVLFRPAGSVVLSQVCNCSFPPGVILYILLVGYPPFWDEDQHRLYQQIKAGAYDFPSPEWDTVTPEAKDLINKMLTINPAKRITAAEALKHPWISHRSTVASCMHRQETVECLKKFNARRKLKGQRKTKRLKVLLNVVVLFLLQESSESTNTTIEDEDTRVRKQDIIKVTEQLIEAISNGDFESYTKMCDPAVTAFEPEALGNLVEGLDFHRFYFENLWSKNSKPVHTTILNPHIHLVGDEAACIAYIRVTQYIDANGTPRTAQSEETRVWHRRDGKWQIVHFHRSGSASTLSKYGTLHRYILKV</sequence>
<dbReference type="InterPro" id="IPR013543">
    <property type="entry name" value="Ca/CaM-dep_prot_kinase-assoc"/>
</dbReference>
<name>A0AAQ5YZW1_AMPOC</name>
<evidence type="ECO:0000256" key="10">
    <source>
        <dbReference type="ARBA" id="ARBA00047307"/>
    </source>
</evidence>
<dbReference type="PROSITE" id="PS00107">
    <property type="entry name" value="PROTEIN_KINASE_ATP"/>
    <property type="match status" value="1"/>
</dbReference>
<dbReference type="Gene3D" id="3.10.450.50">
    <property type="match status" value="1"/>
</dbReference>
<dbReference type="CDD" id="cd14086">
    <property type="entry name" value="STKc_CaMKII"/>
    <property type="match status" value="1"/>
</dbReference>
<evidence type="ECO:0000256" key="4">
    <source>
        <dbReference type="ARBA" id="ARBA00022553"/>
    </source>
</evidence>
<dbReference type="GeneTree" id="ENSGT00940000155150"/>
<evidence type="ECO:0000256" key="14">
    <source>
        <dbReference type="PROSITE-ProRule" id="PRU10141"/>
    </source>
</evidence>
<dbReference type="FunFam" id="3.30.200.20:FF:000002">
    <property type="entry name" value="Calcium/calmodulin-dependent protein kinase type II subunit delta isoform 2"/>
    <property type="match status" value="1"/>
</dbReference>
<dbReference type="InterPro" id="IPR000719">
    <property type="entry name" value="Prot_kinase_dom"/>
</dbReference>
<feature type="domain" description="Protein kinase" evidence="16">
    <location>
        <begin position="13"/>
        <end position="276"/>
    </location>
</feature>
<keyword evidence="9" id="KW-0112">Calmodulin-binding</keyword>
<evidence type="ECO:0000256" key="3">
    <source>
        <dbReference type="ARBA" id="ARBA00022527"/>
    </source>
</evidence>
<comment type="catalytic activity">
    <reaction evidence="11">
        <text>L-seryl-[protein] + ATP = O-phospho-L-seryl-[protein] + ADP + H(+)</text>
        <dbReference type="Rhea" id="RHEA:17989"/>
        <dbReference type="Rhea" id="RHEA-COMP:9863"/>
        <dbReference type="Rhea" id="RHEA-COMP:11604"/>
        <dbReference type="ChEBI" id="CHEBI:15378"/>
        <dbReference type="ChEBI" id="CHEBI:29999"/>
        <dbReference type="ChEBI" id="CHEBI:30616"/>
        <dbReference type="ChEBI" id="CHEBI:83421"/>
        <dbReference type="ChEBI" id="CHEBI:456216"/>
        <dbReference type="EC" id="2.7.11.17"/>
    </reaction>
</comment>
<dbReference type="InterPro" id="IPR011009">
    <property type="entry name" value="Kinase-like_dom_sf"/>
</dbReference>
<dbReference type="FunFam" id="3.10.450.50:FF:000001">
    <property type="entry name" value="calcium/calmodulin-dependent protein kinase type II subunit gamma isoform X1"/>
    <property type="match status" value="1"/>
</dbReference>
<keyword evidence="3 15" id="KW-0723">Serine/threonine-protein kinase</keyword>
<comment type="function">
    <text evidence="12">CaM-kinase II (CAMK2) is a prominent kinase in the central nervous system.</text>
</comment>
<accession>A0AAQ5YZW1</accession>
<dbReference type="Pfam" id="PF00069">
    <property type="entry name" value="Pkinase"/>
    <property type="match status" value="1"/>
</dbReference>
<dbReference type="GO" id="GO:0005516">
    <property type="term" value="F:calmodulin binding"/>
    <property type="evidence" value="ECO:0007669"/>
    <property type="project" value="UniProtKB-KW"/>
</dbReference>
<keyword evidence="6 14" id="KW-0547">Nucleotide-binding</keyword>
<dbReference type="InterPro" id="IPR008271">
    <property type="entry name" value="Ser/Thr_kinase_AS"/>
</dbReference>
<evidence type="ECO:0000313" key="18">
    <source>
        <dbReference type="Proteomes" id="UP001501940"/>
    </source>
</evidence>
<evidence type="ECO:0000256" key="9">
    <source>
        <dbReference type="ARBA" id="ARBA00022860"/>
    </source>
</evidence>
<keyword evidence="7" id="KW-0418">Kinase</keyword>
<comment type="similarity">
    <text evidence="1">Belongs to the protein kinase superfamily. CAMK Ser/Thr protein kinase family. CaMK subfamily.</text>
</comment>
<evidence type="ECO:0000256" key="6">
    <source>
        <dbReference type="ARBA" id="ARBA00022741"/>
    </source>
</evidence>
<feature type="binding site" evidence="14">
    <location>
        <position position="42"/>
    </location>
    <ligand>
        <name>ATP</name>
        <dbReference type="ChEBI" id="CHEBI:30616"/>
    </ligand>
</feature>
<keyword evidence="5" id="KW-0808">Transferase</keyword>
<dbReference type="PANTHER" id="PTHR24347">
    <property type="entry name" value="SERINE/THREONINE-PROTEIN KINASE"/>
    <property type="match status" value="1"/>
</dbReference>
<proteinExistence type="inferred from homology"/>
<dbReference type="SUPFAM" id="SSF56112">
    <property type="entry name" value="Protein kinase-like (PK-like)"/>
    <property type="match status" value="1"/>
</dbReference>
<evidence type="ECO:0000256" key="1">
    <source>
        <dbReference type="ARBA" id="ARBA00005354"/>
    </source>
</evidence>
<evidence type="ECO:0000256" key="11">
    <source>
        <dbReference type="ARBA" id="ARBA00047430"/>
    </source>
</evidence>
<reference evidence="17 18" key="1">
    <citation type="submission" date="2022-01" db="EMBL/GenBank/DDBJ databases">
        <title>A chromosome-scale genome assembly of the false clownfish, Amphiprion ocellaris.</title>
        <authorList>
            <person name="Ryu T."/>
        </authorList>
    </citation>
    <scope>NUCLEOTIDE SEQUENCE [LARGE SCALE GENOMIC DNA]</scope>
</reference>
<evidence type="ECO:0000256" key="5">
    <source>
        <dbReference type="ARBA" id="ARBA00022679"/>
    </source>
</evidence>
<evidence type="ECO:0000313" key="17">
    <source>
        <dbReference type="Ensembl" id="ENSAOCP00000057556.1"/>
    </source>
</evidence>
<organism evidence="17 18">
    <name type="scientific">Amphiprion ocellaris</name>
    <name type="common">Clown anemonefish</name>
    <dbReference type="NCBI Taxonomy" id="80972"/>
    <lineage>
        <taxon>Eukaryota</taxon>
        <taxon>Metazoa</taxon>
        <taxon>Chordata</taxon>
        <taxon>Craniata</taxon>
        <taxon>Vertebrata</taxon>
        <taxon>Euteleostomi</taxon>
        <taxon>Actinopterygii</taxon>
        <taxon>Neopterygii</taxon>
        <taxon>Teleostei</taxon>
        <taxon>Neoteleostei</taxon>
        <taxon>Acanthomorphata</taxon>
        <taxon>Ovalentaria</taxon>
        <taxon>Pomacentridae</taxon>
        <taxon>Amphiprion</taxon>
    </lineage>
</organism>
<evidence type="ECO:0000256" key="8">
    <source>
        <dbReference type="ARBA" id="ARBA00022840"/>
    </source>
</evidence>